<dbReference type="RefSeq" id="WP_130613807.1">
    <property type="nucleotide sequence ID" value="NZ_AP019400.1"/>
</dbReference>
<reference evidence="1 2" key="1">
    <citation type="submission" date="2019-01" db="EMBL/GenBank/DDBJ databases">
        <title>Complete genome sequence of Cohnella hallensis HS21 isolated from Korean fir (Abies koreana) rhizospheric soil.</title>
        <authorList>
            <person name="Jiang L."/>
            <person name="Kang S.W."/>
            <person name="Kim S."/>
            <person name="Jung J."/>
            <person name="Kim C.Y."/>
            <person name="Kim D.H."/>
            <person name="Kim S.W."/>
            <person name="Lee J."/>
        </authorList>
    </citation>
    <scope>NUCLEOTIDE SEQUENCE [LARGE SCALE GENOMIC DNA]</scope>
    <source>
        <strain evidence="1 2">HS21</strain>
    </source>
</reference>
<evidence type="ECO:0000313" key="2">
    <source>
        <dbReference type="Proteomes" id="UP000289856"/>
    </source>
</evidence>
<sequence>MFERDYLVRLLTQAGLVIAKAIGLREQKKQKEALDIIDEFLGKELRLRSRLAMGLSDEDLLSMLTVTGAPNAESVAVVAALLQQEADLLADLGQEDQSVPRYAKALRLNIYLIRNNMEVEDWKVRERIVELIEALSSYEIDSDTKLALWQWYETNGELAQAEDLLYELQDQGDVTAETGDAFYERLSAYDDSELEAGGLSRNEMVEGRRQWSALMKENA</sequence>
<keyword evidence="2" id="KW-1185">Reference proteome</keyword>
<name>A0A3T1DBE7_9BACL</name>
<protein>
    <submittedName>
        <fullName evidence="1">Uncharacterized protein</fullName>
    </submittedName>
</protein>
<dbReference type="KEGG" id="cohn:KCTCHS21_46840"/>
<evidence type="ECO:0000313" key="1">
    <source>
        <dbReference type="EMBL" id="BBI35285.1"/>
    </source>
</evidence>
<dbReference type="AlphaFoldDB" id="A0A3T1DBE7"/>
<dbReference type="OrthoDB" id="1905743at2"/>
<proteinExistence type="predicted"/>
<dbReference type="Proteomes" id="UP000289856">
    <property type="component" value="Chromosome"/>
</dbReference>
<organism evidence="1 2">
    <name type="scientific">Cohnella abietis</name>
    <dbReference type="NCBI Taxonomy" id="2507935"/>
    <lineage>
        <taxon>Bacteria</taxon>
        <taxon>Bacillati</taxon>
        <taxon>Bacillota</taxon>
        <taxon>Bacilli</taxon>
        <taxon>Bacillales</taxon>
        <taxon>Paenibacillaceae</taxon>
        <taxon>Cohnella</taxon>
    </lineage>
</organism>
<gene>
    <name evidence="1" type="ORF">KCTCHS21_46840</name>
</gene>
<dbReference type="Pfam" id="PF20092">
    <property type="entry name" value="DUF6483"/>
    <property type="match status" value="1"/>
</dbReference>
<accession>A0A3T1DBE7</accession>
<dbReference type="InterPro" id="IPR045507">
    <property type="entry name" value="DUF6483"/>
</dbReference>
<dbReference type="EMBL" id="AP019400">
    <property type="protein sequence ID" value="BBI35285.1"/>
    <property type="molecule type" value="Genomic_DNA"/>
</dbReference>